<reference evidence="1 2" key="1">
    <citation type="submission" date="2014-03" db="EMBL/GenBank/DDBJ databases">
        <title>Draft genome of the hookworm Oesophagostomum dentatum.</title>
        <authorList>
            <person name="Mitreva M."/>
        </authorList>
    </citation>
    <scope>NUCLEOTIDE SEQUENCE [LARGE SCALE GENOMIC DNA]</scope>
    <source>
        <strain evidence="1 2">OD-Hann</strain>
    </source>
</reference>
<accession>A0A0B1TGT7</accession>
<evidence type="ECO:0000313" key="2">
    <source>
        <dbReference type="Proteomes" id="UP000053660"/>
    </source>
</evidence>
<keyword evidence="2" id="KW-1185">Reference proteome</keyword>
<dbReference type="EMBL" id="KN550107">
    <property type="protein sequence ID" value="KHJ95032.1"/>
    <property type="molecule type" value="Genomic_DNA"/>
</dbReference>
<dbReference type="Proteomes" id="UP000053660">
    <property type="component" value="Unassembled WGS sequence"/>
</dbReference>
<dbReference type="InterPro" id="IPR029033">
    <property type="entry name" value="His_PPase_superfam"/>
</dbReference>
<dbReference type="SUPFAM" id="SSF53254">
    <property type="entry name" value="Phosphoglycerate mutase-like"/>
    <property type="match status" value="1"/>
</dbReference>
<evidence type="ECO:0000313" key="1">
    <source>
        <dbReference type="EMBL" id="KHJ95032.1"/>
    </source>
</evidence>
<dbReference type="OrthoDB" id="258392at2759"/>
<dbReference type="Gene3D" id="3.40.50.1240">
    <property type="entry name" value="Phosphoglycerate mutase-like"/>
    <property type="match status" value="1"/>
</dbReference>
<sequence length="113" mass="12821">MYAMNVANDLLVPYAATVIMEVYSENSEYFVEFLYRNETTQPPHPLSLPSCGTRCTVRKFAELYSDMAIIDYAHHDMVGLHKIGLRTPILEIAIVSADYLDQKNAHSMTCSKE</sequence>
<name>A0A0B1TGT7_OESDE</name>
<gene>
    <name evidence="1" type="ORF">OESDEN_05031</name>
</gene>
<dbReference type="AlphaFoldDB" id="A0A0B1TGT7"/>
<proteinExistence type="predicted"/>
<protein>
    <submittedName>
        <fullName evidence="1">Uncharacterized protein</fullName>
    </submittedName>
</protein>
<dbReference type="GO" id="GO:0016791">
    <property type="term" value="F:phosphatase activity"/>
    <property type="evidence" value="ECO:0007669"/>
    <property type="project" value="UniProtKB-ARBA"/>
</dbReference>
<organism evidence="1 2">
    <name type="scientific">Oesophagostomum dentatum</name>
    <name type="common">Nodular worm</name>
    <dbReference type="NCBI Taxonomy" id="61180"/>
    <lineage>
        <taxon>Eukaryota</taxon>
        <taxon>Metazoa</taxon>
        <taxon>Ecdysozoa</taxon>
        <taxon>Nematoda</taxon>
        <taxon>Chromadorea</taxon>
        <taxon>Rhabditida</taxon>
        <taxon>Rhabditina</taxon>
        <taxon>Rhabditomorpha</taxon>
        <taxon>Strongyloidea</taxon>
        <taxon>Strongylidae</taxon>
        <taxon>Oesophagostomum</taxon>
    </lineage>
</organism>